<dbReference type="GO" id="GO:0004674">
    <property type="term" value="F:protein serine/threonine kinase activity"/>
    <property type="evidence" value="ECO:0000318"/>
    <property type="project" value="GO_Central"/>
</dbReference>
<dbReference type="RefSeq" id="XP_001430285.1">
    <property type="nucleotide sequence ID" value="XM_001430248.1"/>
</dbReference>
<keyword evidence="4 5" id="KW-0067">ATP-binding</keyword>
<dbReference type="PANTHER" id="PTHR24348">
    <property type="entry name" value="SERINE/THREONINE-PROTEIN KINASE UNC-51-RELATED"/>
    <property type="match status" value="1"/>
</dbReference>
<dbReference type="PROSITE" id="PS00108">
    <property type="entry name" value="PROTEIN_KINASE_ST"/>
    <property type="match status" value="1"/>
</dbReference>
<keyword evidence="2 5" id="KW-0547">Nucleotide-binding</keyword>
<keyword evidence="3" id="KW-0418">Kinase</keyword>
<dbReference type="KEGG" id="ptm:GSPATT00032739001"/>
<dbReference type="GeneID" id="5016069"/>
<dbReference type="PROSITE" id="PS50011">
    <property type="entry name" value="PROTEIN_KINASE_DOM"/>
    <property type="match status" value="1"/>
</dbReference>
<dbReference type="GO" id="GO:0005737">
    <property type="term" value="C:cytoplasm"/>
    <property type="evidence" value="ECO:0000318"/>
    <property type="project" value="GO_Central"/>
</dbReference>
<dbReference type="InterPro" id="IPR017441">
    <property type="entry name" value="Protein_kinase_ATP_BS"/>
</dbReference>
<dbReference type="InterPro" id="IPR011009">
    <property type="entry name" value="Kinase-like_dom_sf"/>
</dbReference>
<sequence length="612" mass="71423">MKAQIQQLSQLQPDKRILNYTFSQQAVIGRGSYGIVYVGMNIDTNQVVAIKVVPLQCDQQSLRKEIDIMKDLDCPNIVKLLDVVQTPNNCYIVSELCTCGDLREYMKRYGCLTEQQALPILTQILKGILQSFKRGIIHRDLKPANILITSENIFKIADFGFAKRFQHLEGDLMNSLAGTPLYMSPQVLLRKQYTSKCDVWSIGLIYYELIEGKTPWNVADILDLINKQRNTNIKFSKLKCLQILGKKISPMSQQFILGCLQYEEQKRLGWEQVFTHSLFDNKFLMKEQDQKSQHSTSQIKNESDSMLNAKLVTVNSPPQTKHPLQIYNKQKASQKELLSKVESPKQEIRQLFNHSKTVMLPETQKKDRTISIGNQPQSTRNSGNKMFTENQNGFFRQKSDNDEQSNNKQIIQNQIEYLQLLKQIRNQLLDYSQVTIQQTNVYKLQFIILKNIMIITTQLKSCLIDGNVNKFELKNFDIFKQRDTFKNIEKQILELHFDGFNNFQECQLLLNENYTLIMNDLEFMDIFNNNFEYSVQFCNLAKHLSLSFIKEYLYQILLGYENPKIQLFTFLLCNYAKFVGQYTQNVEQLLHTSKTQLSRNECINYIEKILFN</sequence>
<organism evidence="7 8">
    <name type="scientific">Paramecium tetraurelia</name>
    <dbReference type="NCBI Taxonomy" id="5888"/>
    <lineage>
        <taxon>Eukaryota</taxon>
        <taxon>Sar</taxon>
        <taxon>Alveolata</taxon>
        <taxon>Ciliophora</taxon>
        <taxon>Intramacronucleata</taxon>
        <taxon>Oligohymenophorea</taxon>
        <taxon>Peniculida</taxon>
        <taxon>Parameciidae</taxon>
        <taxon>Paramecium</taxon>
    </lineage>
</organism>
<dbReference type="InterPro" id="IPR045269">
    <property type="entry name" value="Atg1-like"/>
</dbReference>
<evidence type="ECO:0000256" key="5">
    <source>
        <dbReference type="PROSITE-ProRule" id="PRU10141"/>
    </source>
</evidence>
<dbReference type="OMA" id="TTQLKSC"/>
<evidence type="ECO:0000313" key="8">
    <source>
        <dbReference type="Proteomes" id="UP000000600"/>
    </source>
</evidence>
<dbReference type="GO" id="GO:0005829">
    <property type="term" value="C:cytosol"/>
    <property type="evidence" value="ECO:0000318"/>
    <property type="project" value="GO_Central"/>
</dbReference>
<dbReference type="Proteomes" id="UP000000600">
    <property type="component" value="Unassembled WGS sequence"/>
</dbReference>
<evidence type="ECO:0000256" key="3">
    <source>
        <dbReference type="ARBA" id="ARBA00022777"/>
    </source>
</evidence>
<evidence type="ECO:0000313" key="7">
    <source>
        <dbReference type="EMBL" id="CAK62887.1"/>
    </source>
</evidence>
<dbReference type="InterPro" id="IPR008271">
    <property type="entry name" value="Ser/Thr_kinase_AS"/>
</dbReference>
<evidence type="ECO:0000256" key="4">
    <source>
        <dbReference type="ARBA" id="ARBA00022840"/>
    </source>
</evidence>
<dbReference type="GO" id="GO:0016020">
    <property type="term" value="C:membrane"/>
    <property type="evidence" value="ECO:0000318"/>
    <property type="project" value="GO_Central"/>
</dbReference>
<dbReference type="GO" id="GO:0010506">
    <property type="term" value="P:regulation of autophagy"/>
    <property type="evidence" value="ECO:0000318"/>
    <property type="project" value="GO_Central"/>
</dbReference>
<name>A0BWH0_PARTE</name>
<proteinExistence type="predicted"/>
<feature type="binding site" evidence="5">
    <location>
        <position position="51"/>
    </location>
    <ligand>
        <name>ATP</name>
        <dbReference type="ChEBI" id="CHEBI:30616"/>
    </ligand>
</feature>
<reference evidence="7 8" key="1">
    <citation type="journal article" date="2006" name="Nature">
        <title>Global trends of whole-genome duplications revealed by the ciliate Paramecium tetraurelia.</title>
        <authorList>
            <consortium name="Genoscope"/>
            <person name="Aury J.-M."/>
            <person name="Jaillon O."/>
            <person name="Duret L."/>
            <person name="Noel B."/>
            <person name="Jubin C."/>
            <person name="Porcel B.M."/>
            <person name="Segurens B."/>
            <person name="Daubin V."/>
            <person name="Anthouard V."/>
            <person name="Aiach N."/>
            <person name="Arnaiz O."/>
            <person name="Billaut A."/>
            <person name="Beisson J."/>
            <person name="Blanc I."/>
            <person name="Bouhouche K."/>
            <person name="Camara F."/>
            <person name="Duharcourt S."/>
            <person name="Guigo R."/>
            <person name="Gogendeau D."/>
            <person name="Katinka M."/>
            <person name="Keller A.-M."/>
            <person name="Kissmehl R."/>
            <person name="Klotz C."/>
            <person name="Koll F."/>
            <person name="Le Moue A."/>
            <person name="Lepere C."/>
            <person name="Malinsky S."/>
            <person name="Nowacki M."/>
            <person name="Nowak J.K."/>
            <person name="Plattner H."/>
            <person name="Poulain J."/>
            <person name="Ruiz F."/>
            <person name="Serrano V."/>
            <person name="Zagulski M."/>
            <person name="Dessen P."/>
            <person name="Betermier M."/>
            <person name="Weissenbach J."/>
            <person name="Scarpelli C."/>
            <person name="Schachter V."/>
            <person name="Sperling L."/>
            <person name="Meyer E."/>
            <person name="Cohen J."/>
            <person name="Wincker P."/>
        </authorList>
    </citation>
    <scope>NUCLEOTIDE SEQUENCE [LARGE SCALE GENOMIC DNA]</scope>
    <source>
        <strain evidence="7 8">Stock d4-2</strain>
    </source>
</reference>
<dbReference type="HOGENOM" id="CLU_446543_0_0_1"/>
<keyword evidence="1" id="KW-0808">Transferase</keyword>
<dbReference type="PANTHER" id="PTHR24348:SF22">
    <property type="entry name" value="NON-SPECIFIC SERINE_THREONINE PROTEIN KINASE"/>
    <property type="match status" value="1"/>
</dbReference>
<evidence type="ECO:0000256" key="1">
    <source>
        <dbReference type="ARBA" id="ARBA00022679"/>
    </source>
</evidence>
<dbReference type="AlphaFoldDB" id="A0BWH0"/>
<gene>
    <name evidence="7" type="ORF">GSPATT00032739001</name>
</gene>
<dbReference type="Pfam" id="PF00069">
    <property type="entry name" value="Pkinase"/>
    <property type="match status" value="1"/>
</dbReference>
<evidence type="ECO:0000256" key="2">
    <source>
        <dbReference type="ARBA" id="ARBA00022741"/>
    </source>
</evidence>
<dbReference type="InterPro" id="IPR000719">
    <property type="entry name" value="Prot_kinase_dom"/>
</dbReference>
<dbReference type="GO" id="GO:0000045">
    <property type="term" value="P:autophagosome assembly"/>
    <property type="evidence" value="ECO:0000318"/>
    <property type="project" value="GO_Central"/>
</dbReference>
<dbReference type="STRING" id="5888.A0BWH0"/>
<dbReference type="Gene3D" id="1.10.510.10">
    <property type="entry name" value="Transferase(Phosphotransferase) domain 1"/>
    <property type="match status" value="1"/>
</dbReference>
<dbReference type="GO" id="GO:0005776">
    <property type="term" value="C:autophagosome"/>
    <property type="evidence" value="ECO:0000318"/>
    <property type="project" value="GO_Central"/>
</dbReference>
<dbReference type="SMART" id="SM00220">
    <property type="entry name" value="S_TKc"/>
    <property type="match status" value="1"/>
</dbReference>
<feature type="domain" description="Protein kinase" evidence="6">
    <location>
        <begin position="22"/>
        <end position="279"/>
    </location>
</feature>
<protein>
    <recommendedName>
        <fullName evidence="6">Protein kinase domain-containing protein</fullName>
    </recommendedName>
</protein>
<dbReference type="EMBL" id="CT868022">
    <property type="protein sequence ID" value="CAK62887.1"/>
    <property type="molecule type" value="Genomic_DNA"/>
</dbReference>
<dbReference type="GO" id="GO:0005524">
    <property type="term" value="F:ATP binding"/>
    <property type="evidence" value="ECO:0007669"/>
    <property type="project" value="UniProtKB-UniRule"/>
</dbReference>
<dbReference type="PROSITE" id="PS00107">
    <property type="entry name" value="PROTEIN_KINASE_ATP"/>
    <property type="match status" value="1"/>
</dbReference>
<accession>A0BWH0</accession>
<dbReference type="OrthoDB" id="40902at2759"/>
<dbReference type="eggNOG" id="KOG0198">
    <property type="taxonomic scope" value="Eukaryota"/>
</dbReference>
<dbReference type="FunFam" id="1.10.510.10:FF:000654">
    <property type="entry name" value="Protein kinase, putative"/>
    <property type="match status" value="1"/>
</dbReference>
<keyword evidence="8" id="KW-1185">Reference proteome</keyword>
<dbReference type="GO" id="GO:0000407">
    <property type="term" value="C:phagophore assembly site"/>
    <property type="evidence" value="ECO:0000318"/>
    <property type="project" value="GO_Central"/>
</dbReference>
<dbReference type="InParanoid" id="A0BWH0"/>
<evidence type="ECO:0000259" key="6">
    <source>
        <dbReference type="PROSITE" id="PS50011"/>
    </source>
</evidence>
<dbReference type="SUPFAM" id="SSF56112">
    <property type="entry name" value="Protein kinase-like (PK-like)"/>
    <property type="match status" value="1"/>
</dbReference>